<gene>
    <name evidence="2" type="ORF">AALA52_08190</name>
</gene>
<keyword evidence="1" id="KW-0812">Transmembrane</keyword>
<keyword evidence="1" id="KW-1133">Transmembrane helix</keyword>
<protein>
    <recommendedName>
        <fullName evidence="4">DUF3592 domain-containing protein</fullName>
    </recommendedName>
</protein>
<organism evidence="2 3">
    <name type="scientific">Lactococcus ileimucosae</name>
    <dbReference type="NCBI Taxonomy" id="2941329"/>
    <lineage>
        <taxon>Bacteria</taxon>
        <taxon>Bacillati</taxon>
        <taxon>Bacillota</taxon>
        <taxon>Bacilli</taxon>
        <taxon>Lactobacillales</taxon>
        <taxon>Streptococcaceae</taxon>
        <taxon>Lactococcus</taxon>
    </lineage>
</organism>
<sequence length="152" mass="16912">MKNTVKIFQGISRILLFVVGLALLSGSLVFTGVHMANKNVIKTEASGVIVRGDEGFKEVKYTFEGVEHQVRPLDTYFRKLGTIDDKIKVYVDNNRPGRVFLTYHGDGLMRTAGVLAGWGLLLLIILLGERQLMSRMQKLEELADKEDGTALS</sequence>
<comment type="caution">
    <text evidence="2">The sequence shown here is derived from an EMBL/GenBank/DDBJ whole genome shotgun (WGS) entry which is preliminary data.</text>
</comment>
<feature type="transmembrane region" description="Helical" evidence="1">
    <location>
        <begin position="108"/>
        <end position="128"/>
    </location>
</feature>
<evidence type="ECO:0000313" key="2">
    <source>
        <dbReference type="EMBL" id="MEY8444206.1"/>
    </source>
</evidence>
<name>A0ABV4D3U9_9LACT</name>
<feature type="transmembrane region" description="Helical" evidence="1">
    <location>
        <begin position="12"/>
        <end position="33"/>
    </location>
</feature>
<keyword evidence="3" id="KW-1185">Reference proteome</keyword>
<keyword evidence="1" id="KW-0472">Membrane</keyword>
<proteinExistence type="predicted"/>
<dbReference type="RefSeq" id="WP_369948659.1">
    <property type="nucleotide sequence ID" value="NZ_JBCLSH010000034.1"/>
</dbReference>
<dbReference type="EMBL" id="JBCLSH010000034">
    <property type="protein sequence ID" value="MEY8444206.1"/>
    <property type="molecule type" value="Genomic_DNA"/>
</dbReference>
<dbReference type="Proteomes" id="UP001565283">
    <property type="component" value="Unassembled WGS sequence"/>
</dbReference>
<accession>A0ABV4D3U9</accession>
<evidence type="ECO:0000256" key="1">
    <source>
        <dbReference type="SAM" id="Phobius"/>
    </source>
</evidence>
<reference evidence="2 3" key="1">
    <citation type="submission" date="2024-03" db="EMBL/GenBank/DDBJ databases">
        <title>Mouse gut bacterial collection (mGBC) of GemPharmatech.</title>
        <authorList>
            <person name="He Y."/>
            <person name="Dong L."/>
            <person name="Wu D."/>
            <person name="Gao X."/>
            <person name="Lin Z."/>
        </authorList>
    </citation>
    <scope>NUCLEOTIDE SEQUENCE [LARGE SCALE GENOMIC DNA]</scope>
    <source>
        <strain evidence="2 3">61-15</strain>
    </source>
</reference>
<evidence type="ECO:0008006" key="4">
    <source>
        <dbReference type="Google" id="ProtNLM"/>
    </source>
</evidence>
<evidence type="ECO:0000313" key="3">
    <source>
        <dbReference type="Proteomes" id="UP001565283"/>
    </source>
</evidence>